<dbReference type="InterPro" id="IPR050490">
    <property type="entry name" value="Bact_solute-bd_prot1"/>
</dbReference>
<dbReference type="PANTHER" id="PTHR43649">
    <property type="entry name" value="ARABINOSE-BINDING PROTEIN-RELATED"/>
    <property type="match status" value="1"/>
</dbReference>
<dbReference type="PROSITE" id="PS51257">
    <property type="entry name" value="PROKAR_LIPOPROTEIN"/>
    <property type="match status" value="1"/>
</dbReference>
<dbReference type="PANTHER" id="PTHR43649:SF30">
    <property type="entry name" value="ABC TRANSPORTER SUBSTRATE-BINDING PROTEIN"/>
    <property type="match status" value="1"/>
</dbReference>
<dbReference type="KEGG" id="aym:YM304_07580"/>
<sequence length="429" mass="46210">MTTRRPRLVGLLVAVAVFVAACGGGGGDGEVSFLVFGEPEEAAAYRELVDAFEATNDDVEVDLVVAASRSDLLTRISTAIAAGSPPELFLVNYRFFGQFASKGALQPLGPFADVSPTFDLDGLYEVARDAFVWDGEQMCIPQNVSSLAVYYNADAFAAAGLDVPAADWTWAEMVEVAAAMTLDDDGDGTVEQYGLGVEPGIVRLAPFVWSEGGELFDDDAQPTGYTLDNAPAVRALQKFIDLRGGRGVIPTDEEMESERLESRFLNGRLAMFMSSRRSVPQFRSIDDFAWDVAPIPSNGQPANVLHSDAFCLTTASSNHDAAWEFVEYALGEVGAEILARTGRTVPSRITVAESSAFLDPDLPPSRSQVFLDAIPSIRPLPSLSTWPEIEDLSDVLIEEAVFDVVGGEATELISSLRTETRDAFDRGQP</sequence>
<dbReference type="Proteomes" id="UP000011863">
    <property type="component" value="Chromosome"/>
</dbReference>
<dbReference type="RefSeq" id="WP_015440320.1">
    <property type="nucleotide sequence ID" value="NC_020520.1"/>
</dbReference>
<organism evidence="1 2">
    <name type="scientific">Ilumatobacter coccineus (strain NBRC 103263 / KCTC 29153 / YM16-304)</name>
    <dbReference type="NCBI Taxonomy" id="1313172"/>
    <lineage>
        <taxon>Bacteria</taxon>
        <taxon>Bacillati</taxon>
        <taxon>Actinomycetota</taxon>
        <taxon>Acidimicrobiia</taxon>
        <taxon>Acidimicrobiales</taxon>
        <taxon>Ilumatobacteraceae</taxon>
        <taxon>Ilumatobacter</taxon>
    </lineage>
</organism>
<dbReference type="InterPro" id="IPR006059">
    <property type="entry name" value="SBP"/>
</dbReference>
<evidence type="ECO:0000313" key="2">
    <source>
        <dbReference type="Proteomes" id="UP000011863"/>
    </source>
</evidence>
<gene>
    <name evidence="1" type="ORF">YM304_07580</name>
</gene>
<protein>
    <submittedName>
        <fullName evidence="1">Putative sugar ABC transporter sugar-binding protein</fullName>
    </submittedName>
</protein>
<dbReference type="Gene3D" id="3.40.190.10">
    <property type="entry name" value="Periplasmic binding protein-like II"/>
    <property type="match status" value="1"/>
</dbReference>
<evidence type="ECO:0000313" key="1">
    <source>
        <dbReference type="EMBL" id="BAN01072.1"/>
    </source>
</evidence>
<dbReference type="OrthoDB" id="7918484at2"/>
<proteinExistence type="predicted"/>
<accession>A0A6C7E4B2</accession>
<dbReference type="CDD" id="cd13585">
    <property type="entry name" value="PBP2_TMBP_like"/>
    <property type="match status" value="1"/>
</dbReference>
<keyword evidence="2" id="KW-1185">Reference proteome</keyword>
<dbReference type="Pfam" id="PF01547">
    <property type="entry name" value="SBP_bac_1"/>
    <property type="match status" value="1"/>
</dbReference>
<dbReference type="SUPFAM" id="SSF53850">
    <property type="entry name" value="Periplasmic binding protein-like II"/>
    <property type="match status" value="1"/>
</dbReference>
<dbReference type="EMBL" id="AP012057">
    <property type="protein sequence ID" value="BAN01072.1"/>
    <property type="molecule type" value="Genomic_DNA"/>
</dbReference>
<name>A0A6C7E4B2_ILUCY</name>
<reference evidence="1 2" key="1">
    <citation type="journal article" date="2013" name="Int. J. Syst. Evol. Microbiol.">
        <title>Ilumatobacter nonamiense sp. nov. and Ilumatobacter coccineum sp. nov., isolated from seashore sand.</title>
        <authorList>
            <person name="Matsumoto A."/>
            <person name="Kasai H."/>
            <person name="Matsuo Y."/>
            <person name="Shizuri Y."/>
            <person name="Ichikawa N."/>
            <person name="Fujita N."/>
            <person name="Omura S."/>
            <person name="Takahashi Y."/>
        </authorList>
    </citation>
    <scope>NUCLEOTIDE SEQUENCE [LARGE SCALE GENOMIC DNA]</scope>
    <source>
        <strain evidence="2">NBRC 103263 / KCTC 29153 / YM16-304</strain>
    </source>
</reference>
<dbReference type="AlphaFoldDB" id="A0A6C7E4B2"/>